<protein>
    <recommendedName>
        <fullName evidence="15">Galanin receptor type 1</fullName>
    </recommendedName>
</protein>
<dbReference type="Pfam" id="PF00001">
    <property type="entry name" value="7tm_1"/>
    <property type="match status" value="1"/>
</dbReference>
<evidence type="ECO:0000256" key="6">
    <source>
        <dbReference type="ARBA" id="ARBA00023136"/>
    </source>
</evidence>
<feature type="transmembrane region" description="Helical" evidence="17">
    <location>
        <begin position="151"/>
        <end position="170"/>
    </location>
</feature>
<dbReference type="CTD" id="567820"/>
<dbReference type="FunFam" id="1.20.1070.10:FF:000135">
    <property type="entry name" value="galanin receptor type 1"/>
    <property type="match status" value="1"/>
</dbReference>
<dbReference type="InterPro" id="IPR003906">
    <property type="entry name" value="GAL1_rcpt"/>
</dbReference>
<comment type="similarity">
    <text evidence="16">Belongs to the G-protein coupled receptor 1 family.</text>
</comment>
<dbReference type="PROSITE" id="PS50262">
    <property type="entry name" value="G_PROTEIN_RECEP_F1_2"/>
    <property type="match status" value="1"/>
</dbReference>
<dbReference type="SMART" id="SM01381">
    <property type="entry name" value="7TM_GPCR_Srsx"/>
    <property type="match status" value="1"/>
</dbReference>
<dbReference type="PANTHER" id="PTHR45695:SF25">
    <property type="entry name" value="GALANIN RECEPTOR 1"/>
    <property type="match status" value="1"/>
</dbReference>
<reference evidence="20" key="1">
    <citation type="submission" date="2025-08" db="UniProtKB">
        <authorList>
            <consortium name="RefSeq"/>
        </authorList>
    </citation>
    <scope>IDENTIFICATION</scope>
    <source>
        <tissue evidence="20">Muscle</tissue>
    </source>
</reference>
<dbReference type="CDD" id="cd15098">
    <property type="entry name" value="7tmA_Gal1_R"/>
    <property type="match status" value="1"/>
</dbReference>
<dbReference type="InterPro" id="IPR000405">
    <property type="entry name" value="Galanin_rcpt"/>
</dbReference>
<keyword evidence="11 16" id="KW-0807">Transducer</keyword>
<evidence type="ECO:0000256" key="4">
    <source>
        <dbReference type="ARBA" id="ARBA00022989"/>
    </source>
</evidence>
<gene>
    <name evidence="20" type="primary">galr1a</name>
</gene>
<dbReference type="GO" id="GO:0005886">
    <property type="term" value="C:plasma membrane"/>
    <property type="evidence" value="ECO:0007669"/>
    <property type="project" value="UniProtKB-SubCell"/>
</dbReference>
<evidence type="ECO:0000256" key="3">
    <source>
        <dbReference type="ARBA" id="ARBA00022692"/>
    </source>
</evidence>
<dbReference type="GeneID" id="104952278"/>
<keyword evidence="19" id="KW-1185">Reference proteome</keyword>
<keyword evidence="10" id="KW-0325">Glycoprotein</keyword>
<evidence type="ECO:0000256" key="10">
    <source>
        <dbReference type="ARBA" id="ARBA00023180"/>
    </source>
</evidence>
<feature type="transmembrane region" description="Helical" evidence="17">
    <location>
        <begin position="242"/>
        <end position="259"/>
    </location>
</feature>
<dbReference type="InterPro" id="IPR017452">
    <property type="entry name" value="GPCR_Rhodpsn_7TM"/>
</dbReference>
<evidence type="ECO:0000256" key="8">
    <source>
        <dbReference type="ARBA" id="ARBA00023157"/>
    </source>
</evidence>
<keyword evidence="2" id="KW-1003">Cell membrane</keyword>
<evidence type="ECO:0000256" key="15">
    <source>
        <dbReference type="ARBA" id="ARBA00074701"/>
    </source>
</evidence>
<dbReference type="InterPro" id="IPR000276">
    <property type="entry name" value="GPCR_Rhodpsn"/>
</dbReference>
<evidence type="ECO:0000256" key="14">
    <source>
        <dbReference type="ARBA" id="ARBA00063558"/>
    </source>
</evidence>
<dbReference type="PRINTS" id="PR01418">
    <property type="entry name" value="GALANIN1R"/>
</dbReference>
<keyword evidence="9 16" id="KW-0675">Receptor</keyword>
<feature type="transmembrane region" description="Helical" evidence="17">
    <location>
        <begin position="70"/>
        <end position="97"/>
    </location>
</feature>
<evidence type="ECO:0000256" key="16">
    <source>
        <dbReference type="RuleBase" id="RU000688"/>
    </source>
</evidence>
<dbReference type="GO" id="GO:0007204">
    <property type="term" value="P:positive regulation of cytosolic calcium ion concentration"/>
    <property type="evidence" value="ECO:0007669"/>
    <property type="project" value="InterPro"/>
</dbReference>
<evidence type="ECO:0000313" key="19">
    <source>
        <dbReference type="Proteomes" id="UP000504611"/>
    </source>
</evidence>
<dbReference type="PRINTS" id="PR00663">
    <property type="entry name" value="GALANINR"/>
</dbReference>
<accession>A0A6I9NL96</accession>
<organism evidence="19 20">
    <name type="scientific">Notothenia coriiceps</name>
    <name type="common">black rockcod</name>
    <dbReference type="NCBI Taxonomy" id="8208"/>
    <lineage>
        <taxon>Eukaryota</taxon>
        <taxon>Metazoa</taxon>
        <taxon>Chordata</taxon>
        <taxon>Craniata</taxon>
        <taxon>Vertebrata</taxon>
        <taxon>Euteleostomi</taxon>
        <taxon>Actinopterygii</taxon>
        <taxon>Neopterygii</taxon>
        <taxon>Teleostei</taxon>
        <taxon>Neoteleostei</taxon>
        <taxon>Acanthomorphata</taxon>
        <taxon>Eupercaria</taxon>
        <taxon>Perciformes</taxon>
        <taxon>Notothenioidei</taxon>
        <taxon>Nototheniidae</taxon>
        <taxon>Notothenia</taxon>
    </lineage>
</organism>
<dbReference type="KEGG" id="ncc:104952278"/>
<evidence type="ECO:0000256" key="17">
    <source>
        <dbReference type="SAM" id="Phobius"/>
    </source>
</evidence>
<feature type="domain" description="G-protein coupled receptors family 1 profile" evidence="18">
    <location>
        <begin position="49"/>
        <end position="300"/>
    </location>
</feature>
<evidence type="ECO:0000256" key="12">
    <source>
        <dbReference type="ARBA" id="ARBA00023288"/>
    </source>
</evidence>
<proteinExistence type="inferred from homology"/>
<dbReference type="Gene3D" id="1.20.1070.10">
    <property type="entry name" value="Rhodopsin 7-helix transmembrane proteins"/>
    <property type="match status" value="1"/>
</dbReference>
<sequence>MELLMENQSQPFNNSNTVRLPNKPVLGMGLDNFISLLIFGLIFILGVLGNTMVITVLARSKPEQPRSTTNIFILNLSVADLFYLLFCVPFQSTIYMLPTWVLGAFICKFIHYFFTVSMLVSIFTLSAMSVDRYVAIVHARKSSSIRVGRHAILGVVIIWILSLGMAAPVAHYQNIVEREDNGTFCWEVWPAHQRKGYVMSTFVFGYLLPLTLISVCYAKVLKHLHKKLKNVSKKSELSKKKTAQTVLVVVVVFCLSWLPHHIVHLWVEFGSFPLNQASFVFRMVAHCLAYSNSSVNPIIYAFLSENFRNSYKQVFWCRVPSRYPKSGPRELRSRMETAPSTNISATYKAHDSQTSKMI</sequence>
<keyword evidence="7" id="KW-0564">Palmitate</keyword>
<feature type="transmembrane region" description="Helical" evidence="17">
    <location>
        <begin position="109"/>
        <end position="130"/>
    </location>
</feature>
<feature type="transmembrane region" description="Helical" evidence="17">
    <location>
        <begin position="197"/>
        <end position="221"/>
    </location>
</feature>
<comment type="subcellular location">
    <subcellularLocation>
        <location evidence="1">Cell membrane</location>
        <topology evidence="1">Multi-pass membrane protein</topology>
    </subcellularLocation>
</comment>
<keyword evidence="8" id="KW-1015">Disulfide bond</keyword>
<keyword evidence="12" id="KW-0449">Lipoprotein</keyword>
<comment type="subunit">
    <text evidence="14">Interacts with GRP39 AND HTR1A.</text>
</comment>
<dbReference type="PRINTS" id="PR00237">
    <property type="entry name" value="GPCRRHODOPSN"/>
</dbReference>
<evidence type="ECO:0000256" key="2">
    <source>
        <dbReference type="ARBA" id="ARBA00022475"/>
    </source>
</evidence>
<dbReference type="GO" id="GO:0004966">
    <property type="term" value="F:galanin receptor activity"/>
    <property type="evidence" value="ECO:0007669"/>
    <property type="project" value="InterPro"/>
</dbReference>
<name>A0A6I9NL96_9TELE</name>
<feature type="transmembrane region" description="Helical" evidence="17">
    <location>
        <begin position="279"/>
        <end position="303"/>
    </location>
</feature>
<keyword evidence="5 16" id="KW-0297">G-protein coupled receptor</keyword>
<keyword evidence="6 17" id="KW-0472">Membrane</keyword>
<evidence type="ECO:0000259" key="18">
    <source>
        <dbReference type="PROSITE" id="PS50262"/>
    </source>
</evidence>
<evidence type="ECO:0000256" key="11">
    <source>
        <dbReference type="ARBA" id="ARBA00023224"/>
    </source>
</evidence>
<evidence type="ECO:0000256" key="7">
    <source>
        <dbReference type="ARBA" id="ARBA00023139"/>
    </source>
</evidence>
<dbReference type="Proteomes" id="UP000504611">
    <property type="component" value="Unplaced"/>
</dbReference>
<evidence type="ECO:0000256" key="5">
    <source>
        <dbReference type="ARBA" id="ARBA00023040"/>
    </source>
</evidence>
<evidence type="ECO:0000256" key="9">
    <source>
        <dbReference type="ARBA" id="ARBA00023170"/>
    </source>
</evidence>
<keyword evidence="4 17" id="KW-1133">Transmembrane helix</keyword>
<keyword evidence="3 16" id="KW-0812">Transmembrane</keyword>
<dbReference type="RefSeq" id="XP_010777372.1">
    <property type="nucleotide sequence ID" value="XM_010779070.1"/>
</dbReference>
<evidence type="ECO:0000256" key="1">
    <source>
        <dbReference type="ARBA" id="ARBA00004651"/>
    </source>
</evidence>
<comment type="function">
    <text evidence="13">Receptor for the hormone galanin. The activity of this receptor is mediated by G proteins that inhibit adenylate cyclase activity.</text>
</comment>
<dbReference type="AlphaFoldDB" id="A0A6I9NL96"/>
<feature type="transmembrane region" description="Helical" evidence="17">
    <location>
        <begin position="33"/>
        <end position="58"/>
    </location>
</feature>
<evidence type="ECO:0000313" key="20">
    <source>
        <dbReference type="RefSeq" id="XP_010777372.1"/>
    </source>
</evidence>
<dbReference type="SUPFAM" id="SSF81321">
    <property type="entry name" value="Family A G protein-coupled receptor-like"/>
    <property type="match status" value="1"/>
</dbReference>
<dbReference type="OrthoDB" id="2132067at2759"/>
<dbReference type="PANTHER" id="PTHR45695">
    <property type="entry name" value="LEUCOKININ RECEPTOR-RELATED"/>
    <property type="match status" value="1"/>
</dbReference>
<evidence type="ECO:0000256" key="13">
    <source>
        <dbReference type="ARBA" id="ARBA00053116"/>
    </source>
</evidence>
<dbReference type="PROSITE" id="PS00237">
    <property type="entry name" value="G_PROTEIN_RECEP_F1_1"/>
    <property type="match status" value="1"/>
</dbReference>